<dbReference type="EMBL" id="CP139779">
    <property type="protein sequence ID" value="WQB71821.1"/>
    <property type="molecule type" value="Genomic_DNA"/>
</dbReference>
<dbReference type="EC" id="3.4.21.53" evidence="1"/>
<comment type="catalytic activity">
    <reaction evidence="1">
        <text>Hydrolysis of proteins in presence of ATP.</text>
        <dbReference type="EC" id="3.4.21.53"/>
    </reaction>
</comment>
<sequence>MLFDEKATVATPPPRRPLSRATLAGIWALVIALVVLLVLTFLPTAYVIQQPGPVYNTLGTAQNADGEDVPLITVDGAETYPTDGSLDLLTVQVVGNPERTPSWLELAGAWFDRTRAVLPLESVFPAGQTTEERQNQSTSMMVNSQQDATAAALTEAGFDVPSDIVVYDFSPDSASEGLLEVDDVIVAANGTAIDGVDDLREIINDGEDDPVELTILRGGDEETVSVTPTETVAEDGTTSWVIGVILAREFEFPIDVEIQLNNVGGPSAGMMFALGIVDLLSPGDLTGGEDVAGTGTITADGVVGPIGGIRQKMWGAVGAGAEWFLAPQANCDEVVGHVPDGLRVFAVEDLDDALTAVETVAEGGDLDALPTCTATTAAAG</sequence>
<comment type="similarity">
    <text evidence="1">Belongs to the peptidase S16 family.</text>
</comment>
<keyword evidence="1" id="KW-0720">Serine protease</keyword>
<evidence type="ECO:0000256" key="2">
    <source>
        <dbReference type="SAM" id="Phobius"/>
    </source>
</evidence>
<dbReference type="PANTHER" id="PTHR10046">
    <property type="entry name" value="ATP DEPENDENT LON PROTEASE FAMILY MEMBER"/>
    <property type="match status" value="1"/>
</dbReference>
<dbReference type="Proteomes" id="UP001324533">
    <property type="component" value="Chromosome"/>
</dbReference>
<keyword evidence="5" id="KW-1185">Reference proteome</keyword>
<dbReference type="InterPro" id="IPR027065">
    <property type="entry name" value="Lon_Prtase"/>
</dbReference>
<accession>A0ABZ0VGS2</accession>
<keyword evidence="1 4" id="KW-0645">Protease</keyword>
<dbReference type="InterPro" id="IPR014721">
    <property type="entry name" value="Ribsml_uS5_D2-typ_fold_subgr"/>
</dbReference>
<dbReference type="Gene3D" id="3.30.230.10">
    <property type="match status" value="1"/>
</dbReference>
<evidence type="ECO:0000259" key="3">
    <source>
        <dbReference type="PROSITE" id="PS51786"/>
    </source>
</evidence>
<dbReference type="Pfam" id="PF05362">
    <property type="entry name" value="Lon_C"/>
    <property type="match status" value="1"/>
</dbReference>
<organism evidence="4 5">
    <name type="scientific">Microbacterium invictum</name>
    <dbReference type="NCBI Taxonomy" id="515415"/>
    <lineage>
        <taxon>Bacteria</taxon>
        <taxon>Bacillati</taxon>
        <taxon>Actinomycetota</taxon>
        <taxon>Actinomycetes</taxon>
        <taxon>Micrococcales</taxon>
        <taxon>Microbacteriaceae</taxon>
        <taxon>Microbacterium</taxon>
    </lineage>
</organism>
<dbReference type="SUPFAM" id="SSF50156">
    <property type="entry name" value="PDZ domain-like"/>
    <property type="match status" value="1"/>
</dbReference>
<keyword evidence="2" id="KW-1133">Transmembrane helix</keyword>
<evidence type="ECO:0000256" key="1">
    <source>
        <dbReference type="PROSITE-ProRule" id="PRU01122"/>
    </source>
</evidence>
<feature type="domain" description="Lon proteolytic" evidence="3">
    <location>
        <begin position="262"/>
        <end position="360"/>
    </location>
</feature>
<dbReference type="InterPro" id="IPR020568">
    <property type="entry name" value="Ribosomal_Su5_D2-typ_SF"/>
</dbReference>
<dbReference type="SUPFAM" id="SSF54211">
    <property type="entry name" value="Ribosomal protein S5 domain 2-like"/>
    <property type="match status" value="1"/>
</dbReference>
<evidence type="ECO:0000313" key="4">
    <source>
        <dbReference type="EMBL" id="WQB71821.1"/>
    </source>
</evidence>
<dbReference type="Pfam" id="PF13180">
    <property type="entry name" value="PDZ_2"/>
    <property type="match status" value="1"/>
</dbReference>
<gene>
    <name evidence="4" type="ORF">T9R20_07695</name>
</gene>
<evidence type="ECO:0000313" key="5">
    <source>
        <dbReference type="Proteomes" id="UP001324533"/>
    </source>
</evidence>
<reference evidence="4 5" key="1">
    <citation type="submission" date="2023-06" db="EMBL/GenBank/DDBJ databases">
        <title>Rock-solubilizing bacteria, Microbacterium invictum, promotes re-establishment of vegetation in rocky wasteland by accelerating rock bio-weathering and reshaping soil bacterial community.</title>
        <authorList>
            <person name="Liu C."/>
        </authorList>
    </citation>
    <scope>NUCLEOTIDE SEQUENCE [LARGE SCALE GENOMIC DNA]</scope>
    <source>
        <strain evidence="4 5">X-18</strain>
    </source>
</reference>
<name>A0ABZ0VGS2_9MICO</name>
<keyword evidence="2" id="KW-0812">Transmembrane</keyword>
<dbReference type="PROSITE" id="PS51786">
    <property type="entry name" value="LON_PROTEOLYTIC"/>
    <property type="match status" value="1"/>
</dbReference>
<proteinExistence type="inferred from homology"/>
<dbReference type="GO" id="GO:0008233">
    <property type="term" value="F:peptidase activity"/>
    <property type="evidence" value="ECO:0007669"/>
    <property type="project" value="UniProtKB-KW"/>
</dbReference>
<keyword evidence="1" id="KW-0378">Hydrolase</keyword>
<dbReference type="InterPro" id="IPR036034">
    <property type="entry name" value="PDZ_sf"/>
</dbReference>
<dbReference type="GO" id="GO:0006508">
    <property type="term" value="P:proteolysis"/>
    <property type="evidence" value="ECO:0007669"/>
    <property type="project" value="UniProtKB-KW"/>
</dbReference>
<feature type="active site" evidence="1">
    <location>
        <position position="267"/>
    </location>
</feature>
<dbReference type="InterPro" id="IPR001478">
    <property type="entry name" value="PDZ"/>
</dbReference>
<dbReference type="Gene3D" id="2.30.42.10">
    <property type="match status" value="1"/>
</dbReference>
<feature type="transmembrane region" description="Helical" evidence="2">
    <location>
        <begin position="21"/>
        <end position="42"/>
    </location>
</feature>
<feature type="active site" evidence="1">
    <location>
        <position position="312"/>
    </location>
</feature>
<protein>
    <recommendedName>
        <fullName evidence="1">endopeptidase La</fullName>
        <ecNumber evidence="1">3.4.21.53</ecNumber>
    </recommendedName>
</protein>
<dbReference type="InterPro" id="IPR008269">
    <property type="entry name" value="Lon_proteolytic"/>
</dbReference>
<keyword evidence="2" id="KW-0472">Membrane</keyword>